<evidence type="ECO:0000256" key="1">
    <source>
        <dbReference type="SAM" id="Coils"/>
    </source>
</evidence>
<dbReference type="HOGENOM" id="CLU_131526_4_2_7"/>
<name>Q3A227_SYNC1</name>
<proteinExistence type="predicted"/>
<dbReference type="KEGG" id="pca:Pcar_2341"/>
<dbReference type="eggNOG" id="COG3937">
    <property type="taxonomic scope" value="Bacteria"/>
</dbReference>
<organism evidence="2 3">
    <name type="scientific">Syntrophotalea carbinolica (strain DSM 2380 / NBRC 103641 / GraBd1)</name>
    <name type="common">Pelobacter carbinolicus</name>
    <dbReference type="NCBI Taxonomy" id="338963"/>
    <lineage>
        <taxon>Bacteria</taxon>
        <taxon>Pseudomonadati</taxon>
        <taxon>Thermodesulfobacteriota</taxon>
        <taxon>Desulfuromonadia</taxon>
        <taxon>Desulfuromonadales</taxon>
        <taxon>Syntrophotaleaceae</taxon>
        <taxon>Syntrophotalea</taxon>
    </lineage>
</organism>
<sequence>MIDLIEKSLLTGLGALVLTQKKAEELATELKNRLNLSEEKGQELLKLLSDTARSNQHKLEEVAREEVRQVCADLGLVSKDELKSLAKKIQGLEKELKALREAAKDDASSAC</sequence>
<dbReference type="Proteomes" id="UP000002534">
    <property type="component" value="Chromosome"/>
</dbReference>
<dbReference type="STRING" id="338963.Pcar_2341"/>
<dbReference type="EMBL" id="CP000142">
    <property type="protein sequence ID" value="ABA89580.1"/>
    <property type="molecule type" value="Genomic_DNA"/>
</dbReference>
<dbReference type="AlphaFoldDB" id="Q3A227"/>
<keyword evidence="3" id="KW-1185">Reference proteome</keyword>
<accession>Q3A227</accession>
<reference evidence="2 3" key="2">
    <citation type="journal article" date="2012" name="BMC Genomics">
        <title>The genome of Pelobacter carbinolicus reveals surprising metabolic capabilities and physiological features.</title>
        <authorList>
            <person name="Aklujkar M."/>
            <person name="Haveman S.A."/>
            <person name="Didonato R.Jr."/>
            <person name="Chertkov O."/>
            <person name="Han C.S."/>
            <person name="Land M.L."/>
            <person name="Brown P."/>
            <person name="Lovley D.R."/>
        </authorList>
    </citation>
    <scope>NUCLEOTIDE SEQUENCE [LARGE SCALE GENOMIC DNA]</scope>
    <source>
        <strain evidence="3">DSM 2380 / NBRC 103641 / GraBd1</strain>
    </source>
</reference>
<reference evidence="3" key="1">
    <citation type="submission" date="2005-10" db="EMBL/GenBank/DDBJ databases">
        <title>Complete sequence of Pelobacter carbinolicus DSM 2380.</title>
        <authorList>
            <person name="Copeland A."/>
            <person name="Lucas S."/>
            <person name="Lapidus A."/>
            <person name="Barry K."/>
            <person name="Detter J.C."/>
            <person name="Glavina T."/>
            <person name="Hammon N."/>
            <person name="Israni S."/>
            <person name="Pitluck S."/>
            <person name="Chertkov O."/>
            <person name="Schmutz J."/>
            <person name="Larimer F."/>
            <person name="Land M."/>
            <person name="Kyrpides N."/>
            <person name="Ivanova N."/>
            <person name="Richardson P."/>
        </authorList>
    </citation>
    <scope>NUCLEOTIDE SEQUENCE [LARGE SCALE GENOMIC DNA]</scope>
    <source>
        <strain evidence="3">DSM 2380 / NBRC 103641 / GraBd1</strain>
    </source>
</reference>
<gene>
    <name evidence="2" type="ordered locus">Pcar_2341</name>
</gene>
<protein>
    <submittedName>
        <fullName evidence="2">Phasin superfamily protein</fullName>
    </submittedName>
</protein>
<dbReference type="RefSeq" id="WP_011342102.1">
    <property type="nucleotide sequence ID" value="NC_007498.2"/>
</dbReference>
<evidence type="ECO:0000313" key="3">
    <source>
        <dbReference type="Proteomes" id="UP000002534"/>
    </source>
</evidence>
<dbReference type="OrthoDB" id="191894at2"/>
<evidence type="ECO:0000313" key="2">
    <source>
        <dbReference type="EMBL" id="ABA89580.1"/>
    </source>
</evidence>
<keyword evidence="1" id="KW-0175">Coiled coil</keyword>
<feature type="coiled-coil region" evidence="1">
    <location>
        <begin position="82"/>
        <end position="109"/>
    </location>
</feature>